<keyword evidence="4" id="KW-0862">Zinc</keyword>
<dbReference type="InterPro" id="IPR050928">
    <property type="entry name" value="ATP-dep_Zn_Metalloprotease"/>
</dbReference>
<dbReference type="STRING" id="3068.D8UDH4"/>
<keyword evidence="10" id="KW-1185">Reference proteome</keyword>
<keyword evidence="7" id="KW-1133">Transmembrane helix</keyword>
<keyword evidence="7" id="KW-0812">Transmembrane</keyword>
<dbReference type="InterPro" id="IPR000642">
    <property type="entry name" value="Peptidase_M41"/>
</dbReference>
<dbReference type="GO" id="GO:0004176">
    <property type="term" value="F:ATP-dependent peptidase activity"/>
    <property type="evidence" value="ECO:0007669"/>
    <property type="project" value="InterPro"/>
</dbReference>
<dbReference type="MEROPS" id="M41.023"/>
<keyword evidence="6" id="KW-0378">Hydrolase</keyword>
<accession>D8UDH4</accession>
<keyword evidence="6" id="KW-0645">Protease</keyword>
<reference evidence="9 10" key="1">
    <citation type="journal article" date="2010" name="Science">
        <title>Genomic analysis of organismal complexity in the multicellular green alga Volvox carteri.</title>
        <authorList>
            <person name="Prochnik S.E."/>
            <person name="Umen J."/>
            <person name="Nedelcu A.M."/>
            <person name="Hallmann A."/>
            <person name="Miller S.M."/>
            <person name="Nishii I."/>
            <person name="Ferris P."/>
            <person name="Kuo A."/>
            <person name="Mitros T."/>
            <person name="Fritz-Laylin L.K."/>
            <person name="Hellsten U."/>
            <person name="Chapman J."/>
            <person name="Simakov O."/>
            <person name="Rensing S.A."/>
            <person name="Terry A."/>
            <person name="Pangilinan J."/>
            <person name="Kapitonov V."/>
            <person name="Jurka J."/>
            <person name="Salamov A."/>
            <person name="Shapiro H."/>
            <person name="Schmutz J."/>
            <person name="Grimwood J."/>
            <person name="Lindquist E."/>
            <person name="Lucas S."/>
            <person name="Grigoriev I.V."/>
            <person name="Schmitt R."/>
            <person name="Kirk D."/>
            <person name="Rokhsar D.S."/>
        </authorList>
    </citation>
    <scope>NUCLEOTIDE SEQUENCE [LARGE SCALE GENOMIC DNA]</scope>
    <source>
        <strain evidence="10">f. Nagariensis / Eve</strain>
    </source>
</reference>
<protein>
    <recommendedName>
        <fullName evidence="8">Peptidase M41 domain-containing protein</fullName>
    </recommendedName>
</protein>
<dbReference type="Gene3D" id="1.20.58.760">
    <property type="entry name" value="Peptidase M41"/>
    <property type="match status" value="1"/>
</dbReference>
<keyword evidence="6" id="KW-0482">Metalloprotease</keyword>
<dbReference type="GO" id="GO:0046872">
    <property type="term" value="F:metal ion binding"/>
    <property type="evidence" value="ECO:0007669"/>
    <property type="project" value="UniProtKB-KW"/>
</dbReference>
<evidence type="ECO:0000256" key="3">
    <source>
        <dbReference type="ARBA" id="ARBA00022741"/>
    </source>
</evidence>
<evidence type="ECO:0000313" key="9">
    <source>
        <dbReference type="EMBL" id="EFJ42312.1"/>
    </source>
</evidence>
<dbReference type="OrthoDB" id="1413014at2759"/>
<evidence type="ECO:0000256" key="2">
    <source>
        <dbReference type="ARBA" id="ARBA00022723"/>
    </source>
</evidence>
<dbReference type="EMBL" id="GL378384">
    <property type="protein sequence ID" value="EFJ42312.1"/>
    <property type="molecule type" value="Genomic_DNA"/>
</dbReference>
<gene>
    <name evidence="9" type="ORF">VOLCADRAFT_107358</name>
</gene>
<evidence type="ECO:0000256" key="5">
    <source>
        <dbReference type="ARBA" id="ARBA00022840"/>
    </source>
</evidence>
<dbReference type="GO" id="GO:0005524">
    <property type="term" value="F:ATP binding"/>
    <property type="evidence" value="ECO:0007669"/>
    <property type="project" value="UniProtKB-KW"/>
</dbReference>
<keyword evidence="5" id="KW-0067">ATP-binding</keyword>
<dbReference type="GeneID" id="9619995"/>
<dbReference type="SUPFAM" id="SSF140990">
    <property type="entry name" value="FtsH protease domain-like"/>
    <property type="match status" value="1"/>
</dbReference>
<keyword evidence="7" id="KW-0472">Membrane</keyword>
<evidence type="ECO:0000256" key="4">
    <source>
        <dbReference type="ARBA" id="ARBA00022833"/>
    </source>
</evidence>
<dbReference type="GO" id="GO:0005745">
    <property type="term" value="C:m-AAA complex"/>
    <property type="evidence" value="ECO:0007669"/>
    <property type="project" value="TreeGrafter"/>
</dbReference>
<dbReference type="AlphaFoldDB" id="D8UDH4"/>
<dbReference type="GO" id="GO:0004222">
    <property type="term" value="F:metalloendopeptidase activity"/>
    <property type="evidence" value="ECO:0007669"/>
    <property type="project" value="InterPro"/>
</dbReference>
<dbReference type="InterPro" id="IPR037219">
    <property type="entry name" value="Peptidase_M41-like"/>
</dbReference>
<dbReference type="GO" id="GO:0009535">
    <property type="term" value="C:chloroplast thylakoid membrane"/>
    <property type="evidence" value="ECO:0007669"/>
    <property type="project" value="TreeGrafter"/>
</dbReference>
<dbReference type="RefSeq" id="XP_002956710.1">
    <property type="nucleotide sequence ID" value="XM_002956664.1"/>
</dbReference>
<sequence>MAYSQVAVYGMNEKVGLVSFRMDREAFDKPYSDETARLIDEEVRSFVDMAYKRTVALVEKHRTYIEAMTAELLHKEVLSLDDVERLLGKRPFMSQELRNIDRYIIQQLNEKQNSLTLYICGGETEGAGHGDRGAAAQQQRHSSNSDSGCLLAVVLVPCLLLVSMIVVLFPRLFLPFGAQEGGVCGRGGPPFTACTAPTAVVSPVSLCCAVLCYVRERCNECPYEPAAQKLKSQKLVIQRRKFYYATNIHTVNYDRLRRDERVRQMPYTRWGSFVCSLSIIINFISESLLRITFELSRHAE</sequence>
<evidence type="ECO:0000256" key="6">
    <source>
        <dbReference type="ARBA" id="ARBA00023049"/>
    </source>
</evidence>
<dbReference type="Proteomes" id="UP000001058">
    <property type="component" value="Unassembled WGS sequence"/>
</dbReference>
<dbReference type="InParanoid" id="D8UDH4"/>
<proteinExistence type="predicted"/>
<comment type="cofactor">
    <cofactor evidence="1">
        <name>Zn(2+)</name>
        <dbReference type="ChEBI" id="CHEBI:29105"/>
    </cofactor>
</comment>
<keyword evidence="3" id="KW-0547">Nucleotide-binding</keyword>
<feature type="domain" description="Peptidase M41" evidence="8">
    <location>
        <begin position="1"/>
        <end position="86"/>
    </location>
</feature>
<feature type="transmembrane region" description="Helical" evidence="7">
    <location>
        <begin position="150"/>
        <end position="169"/>
    </location>
</feature>
<dbReference type="GO" id="GO:0034982">
    <property type="term" value="P:mitochondrial protein processing"/>
    <property type="evidence" value="ECO:0007669"/>
    <property type="project" value="TreeGrafter"/>
</dbReference>
<evidence type="ECO:0000259" key="8">
    <source>
        <dbReference type="Pfam" id="PF01434"/>
    </source>
</evidence>
<dbReference type="PANTHER" id="PTHR43655:SF2">
    <property type="entry name" value="AFG3 LIKE MATRIX AAA PEPTIDASE SUBUNIT 2, ISOFORM A"/>
    <property type="match status" value="1"/>
</dbReference>
<evidence type="ECO:0000256" key="7">
    <source>
        <dbReference type="SAM" id="Phobius"/>
    </source>
</evidence>
<evidence type="ECO:0000313" key="10">
    <source>
        <dbReference type="Proteomes" id="UP000001058"/>
    </source>
</evidence>
<evidence type="ECO:0000256" key="1">
    <source>
        <dbReference type="ARBA" id="ARBA00001947"/>
    </source>
</evidence>
<dbReference type="KEGG" id="vcn:VOLCADRAFT_107358"/>
<name>D8UDH4_VOLCA</name>
<dbReference type="eggNOG" id="KOG0731">
    <property type="taxonomic scope" value="Eukaryota"/>
</dbReference>
<organism evidence="10">
    <name type="scientific">Volvox carteri f. nagariensis</name>
    <dbReference type="NCBI Taxonomy" id="3068"/>
    <lineage>
        <taxon>Eukaryota</taxon>
        <taxon>Viridiplantae</taxon>
        <taxon>Chlorophyta</taxon>
        <taxon>core chlorophytes</taxon>
        <taxon>Chlorophyceae</taxon>
        <taxon>CS clade</taxon>
        <taxon>Chlamydomonadales</taxon>
        <taxon>Volvocaceae</taxon>
        <taxon>Volvox</taxon>
    </lineage>
</organism>
<keyword evidence="2" id="KW-0479">Metal-binding</keyword>
<dbReference type="PANTHER" id="PTHR43655">
    <property type="entry name" value="ATP-DEPENDENT PROTEASE"/>
    <property type="match status" value="1"/>
</dbReference>
<dbReference type="Pfam" id="PF01434">
    <property type="entry name" value="Peptidase_M41"/>
    <property type="match status" value="1"/>
</dbReference>